<dbReference type="CDD" id="cd08422">
    <property type="entry name" value="PBP2_CrgA_like"/>
    <property type="match status" value="1"/>
</dbReference>
<dbReference type="SUPFAM" id="SSF53850">
    <property type="entry name" value="Periplasmic binding protein-like II"/>
    <property type="match status" value="1"/>
</dbReference>
<organism evidence="3 4">
    <name type="scientific">Bradyrhizobium iriomotense</name>
    <dbReference type="NCBI Taxonomy" id="441950"/>
    <lineage>
        <taxon>Bacteria</taxon>
        <taxon>Pseudomonadati</taxon>
        <taxon>Pseudomonadota</taxon>
        <taxon>Alphaproteobacteria</taxon>
        <taxon>Hyphomicrobiales</taxon>
        <taxon>Nitrobacteraceae</taxon>
        <taxon>Bradyrhizobium</taxon>
    </lineage>
</organism>
<feature type="domain" description="LysR substrate-binding" evidence="2">
    <location>
        <begin position="2"/>
        <end position="116"/>
    </location>
</feature>
<evidence type="ECO:0000313" key="4">
    <source>
        <dbReference type="Proteomes" id="UP001156905"/>
    </source>
</evidence>
<dbReference type="PANTHER" id="PTHR30537">
    <property type="entry name" value="HTH-TYPE TRANSCRIPTIONAL REGULATOR"/>
    <property type="match status" value="1"/>
</dbReference>
<gene>
    <name evidence="3" type="ORF">GCM10007857_11280</name>
</gene>
<dbReference type="Gene3D" id="3.40.190.290">
    <property type="match status" value="1"/>
</dbReference>
<dbReference type="Pfam" id="PF03466">
    <property type="entry name" value="LysR_substrate"/>
    <property type="match status" value="1"/>
</dbReference>
<proteinExistence type="inferred from homology"/>
<dbReference type="InterPro" id="IPR005119">
    <property type="entry name" value="LysR_subst-bd"/>
</dbReference>
<evidence type="ECO:0000256" key="1">
    <source>
        <dbReference type="ARBA" id="ARBA00009437"/>
    </source>
</evidence>
<dbReference type="PANTHER" id="PTHR30537:SF5">
    <property type="entry name" value="HTH-TYPE TRANSCRIPTIONAL ACTIVATOR TTDR-RELATED"/>
    <property type="match status" value="1"/>
</dbReference>
<name>A0ABQ6AQ69_9BRAD</name>
<keyword evidence="4" id="KW-1185">Reference proteome</keyword>
<sequence length="118" mass="13287">MPAHPNDLRDHNCLTYGFLSTGNQWKLSGKDGDHWIQPSWTLCVNNAEVLRDAAVAGRGIALLPVFIGEDALQTGRLRTCLDDYHAPPLTLYALYPPTRHLALKVRLFIDFLVERFEG</sequence>
<protein>
    <recommendedName>
        <fullName evidence="2">LysR substrate-binding domain-containing protein</fullName>
    </recommendedName>
</protein>
<reference evidence="4" key="1">
    <citation type="journal article" date="2019" name="Int. J. Syst. Evol. Microbiol.">
        <title>The Global Catalogue of Microorganisms (GCM) 10K type strain sequencing project: providing services to taxonomists for standard genome sequencing and annotation.</title>
        <authorList>
            <consortium name="The Broad Institute Genomics Platform"/>
            <consortium name="The Broad Institute Genome Sequencing Center for Infectious Disease"/>
            <person name="Wu L."/>
            <person name="Ma J."/>
        </authorList>
    </citation>
    <scope>NUCLEOTIDE SEQUENCE [LARGE SCALE GENOMIC DNA]</scope>
    <source>
        <strain evidence="4">NBRC 102520</strain>
    </source>
</reference>
<evidence type="ECO:0000259" key="2">
    <source>
        <dbReference type="Pfam" id="PF03466"/>
    </source>
</evidence>
<dbReference type="Proteomes" id="UP001156905">
    <property type="component" value="Unassembled WGS sequence"/>
</dbReference>
<comment type="similarity">
    <text evidence="1">Belongs to the LysR transcriptional regulatory family.</text>
</comment>
<dbReference type="EMBL" id="BSOW01000003">
    <property type="protein sequence ID" value="GLR84418.1"/>
    <property type="molecule type" value="Genomic_DNA"/>
</dbReference>
<dbReference type="InterPro" id="IPR058163">
    <property type="entry name" value="LysR-type_TF_proteobact-type"/>
</dbReference>
<evidence type="ECO:0000313" key="3">
    <source>
        <dbReference type="EMBL" id="GLR84418.1"/>
    </source>
</evidence>
<accession>A0ABQ6AQ69</accession>
<comment type="caution">
    <text evidence="3">The sequence shown here is derived from an EMBL/GenBank/DDBJ whole genome shotgun (WGS) entry which is preliminary data.</text>
</comment>